<accession>A0A158CMY7</accession>
<dbReference type="Proteomes" id="UP000054870">
    <property type="component" value="Unassembled WGS sequence"/>
</dbReference>
<comment type="caution">
    <text evidence="1">The sequence shown here is derived from an EMBL/GenBank/DDBJ whole genome shotgun (WGS) entry which is preliminary data.</text>
</comment>
<proteinExistence type="predicted"/>
<sequence length="57" mass="6383">MKEFAHCRKTAFPNPMPFPYPIMQFLHNVKEPYAAGFSGDAFCNSSPTAFQSARINA</sequence>
<evidence type="ECO:0000313" key="2">
    <source>
        <dbReference type="Proteomes" id="UP000054870"/>
    </source>
</evidence>
<gene>
    <name evidence="1" type="ORF">AWB75_05439</name>
</gene>
<name>A0A158CMY7_9BURK</name>
<dbReference type="EMBL" id="FCOF02000035">
    <property type="protein sequence ID" value="SAK83682.1"/>
    <property type="molecule type" value="Genomic_DNA"/>
</dbReference>
<dbReference type="AlphaFoldDB" id="A0A158CMY7"/>
<reference evidence="1" key="1">
    <citation type="submission" date="2016-01" db="EMBL/GenBank/DDBJ databases">
        <authorList>
            <person name="Peeters C."/>
        </authorList>
    </citation>
    <scope>NUCLEOTIDE SEQUENCE [LARGE SCALE GENOMIC DNA]</scope>
    <source>
        <strain evidence="1">LMG 29318</strain>
    </source>
</reference>
<keyword evidence="2" id="KW-1185">Reference proteome</keyword>
<protein>
    <submittedName>
        <fullName evidence="1">Uncharacterized protein</fullName>
    </submittedName>
</protein>
<organism evidence="1 2">
    <name type="scientific">Caballeronia catudaia</name>
    <dbReference type="NCBI Taxonomy" id="1777136"/>
    <lineage>
        <taxon>Bacteria</taxon>
        <taxon>Pseudomonadati</taxon>
        <taxon>Pseudomonadota</taxon>
        <taxon>Betaproteobacteria</taxon>
        <taxon>Burkholderiales</taxon>
        <taxon>Burkholderiaceae</taxon>
        <taxon>Caballeronia</taxon>
    </lineage>
</organism>
<evidence type="ECO:0000313" key="1">
    <source>
        <dbReference type="EMBL" id="SAK83682.1"/>
    </source>
</evidence>